<evidence type="ECO:0000256" key="1">
    <source>
        <dbReference type="SAM" id="Phobius"/>
    </source>
</evidence>
<keyword evidence="1" id="KW-1133">Transmembrane helix</keyword>
<protein>
    <submittedName>
        <fullName evidence="2">Hsp70 nucleotide exchange factor fes1-like protein, putative</fullName>
    </submittedName>
</protein>
<keyword evidence="1" id="KW-0472">Membrane</keyword>
<dbReference type="GeneID" id="94195235"/>
<evidence type="ECO:0000313" key="3">
    <source>
        <dbReference type="Proteomes" id="UP001497744"/>
    </source>
</evidence>
<organism evidence="2 3">
    <name type="scientific">Babesia caballi</name>
    <dbReference type="NCBI Taxonomy" id="5871"/>
    <lineage>
        <taxon>Eukaryota</taxon>
        <taxon>Sar</taxon>
        <taxon>Alveolata</taxon>
        <taxon>Apicomplexa</taxon>
        <taxon>Aconoidasida</taxon>
        <taxon>Piroplasmida</taxon>
        <taxon>Babesiidae</taxon>
        <taxon>Babesia</taxon>
    </lineage>
</organism>
<comment type="caution">
    <text evidence="2">The sequence shown here is derived from an EMBL/GenBank/DDBJ whole genome shotgun (WGS) entry which is preliminary data.</text>
</comment>
<keyword evidence="3" id="KW-1185">Reference proteome</keyword>
<dbReference type="Proteomes" id="UP001497744">
    <property type="component" value="Unassembled WGS sequence"/>
</dbReference>
<evidence type="ECO:0000313" key="2">
    <source>
        <dbReference type="EMBL" id="GIX63754.1"/>
    </source>
</evidence>
<feature type="transmembrane region" description="Helical" evidence="1">
    <location>
        <begin position="594"/>
        <end position="616"/>
    </location>
</feature>
<proteinExistence type="predicted"/>
<dbReference type="EMBL" id="BPLF01000002">
    <property type="protein sequence ID" value="GIX63754.1"/>
    <property type="molecule type" value="Genomic_DNA"/>
</dbReference>
<keyword evidence="1" id="KW-0812">Transmembrane</keyword>
<gene>
    <name evidence="2" type="ORF">BcabD6B2_31890</name>
</gene>
<sequence>MNARTYVRHFVPEVVLKHVDRVARNARVHAVVTVEVAPVRNVGLADNLYADFLPLHSLVDGLLVVLHAGNAAKHQLTALGYCNQGRVRFQNAVVHVHAEHEGVLLVEYAMWQDRELAREDHIRDARLLLLFLGLLQVLHKRIQQMVNDVGRHDLHAKNLRLLLGFRGALDVEGEDDGVLRIPLFTHDGGLLNVLFLHCPEVDRENRNLLVREELEQRLQRTQRGGHDVDTHPSAVHVVKYGRDVLHDLLAELVDVFLVFHEEHFGTCHRFLKPLRYYLDTHCRLYAGVLHVLPLHSQLGQRLRCQQGANCSHNRARKPAYHHLVTLLYRAAEENYVDSAELLFVGDVLHHDLLGQLQDQTDEVGDTLTGDGTRRTYGNVAPDVVVLPIEFAVQPLFGQFEHDFSGPLPEFSLGVFQLILKRFVECRPRLRYPLVETIYFVQGDDEITLATPQQPDGFYCLRLETMHDIDDKNGDITQGGATCTQVVERLVPRRVNNQKPRALEFEFRVDEFAVLVKHVLGEEGCTNLLRDTACFGILNVAVADFVQQLGLSSIYVPQNTANRRTVLAFVLRLRVLRYPCFGDRLWRWRFNNLGFLLHLLFTFIGTIQLLPVVYDVVRIAGRWRG</sequence>
<dbReference type="AlphaFoldDB" id="A0AAV4LVD4"/>
<dbReference type="RefSeq" id="XP_067715823.1">
    <property type="nucleotide sequence ID" value="XM_067859722.1"/>
</dbReference>
<reference evidence="2 3" key="1">
    <citation type="submission" date="2021-06" db="EMBL/GenBank/DDBJ databases">
        <title>Genome sequence of Babesia caballi.</title>
        <authorList>
            <person name="Yamagishi J."/>
            <person name="Kidaka T."/>
            <person name="Ochi A."/>
        </authorList>
    </citation>
    <scope>NUCLEOTIDE SEQUENCE [LARGE SCALE GENOMIC DNA]</scope>
    <source>
        <strain evidence="2">USDA-D6B2</strain>
    </source>
</reference>
<accession>A0AAV4LVD4</accession>
<name>A0AAV4LVD4_BABCB</name>